<evidence type="ECO:0000313" key="3">
    <source>
        <dbReference type="Proteomes" id="UP000282323"/>
    </source>
</evidence>
<evidence type="ECO:0000256" key="1">
    <source>
        <dbReference type="SAM" id="MobiDB-lite"/>
    </source>
</evidence>
<dbReference type="EMBL" id="REGA01000007">
    <property type="protein sequence ID" value="RQG94853.1"/>
    <property type="molecule type" value="Genomic_DNA"/>
</dbReference>
<dbReference type="Proteomes" id="UP000282323">
    <property type="component" value="Unassembled WGS sequence"/>
</dbReference>
<reference evidence="2 3" key="1">
    <citation type="submission" date="2018-10" db="EMBL/GenBank/DDBJ databases">
        <title>Natrarchaeobius chitinivorans gen. nov., sp. nov., and Natrarchaeobius haloalkaliphilus sp. nov., alkaliphilic, chitin-utilizing haloarchaea from hypersaline alkaline lakes.</title>
        <authorList>
            <person name="Sorokin D.Y."/>
            <person name="Elcheninov A.G."/>
            <person name="Kostrikina N.A."/>
            <person name="Bale N.J."/>
            <person name="Sinninghe Damste J.S."/>
            <person name="Khijniak T.V."/>
            <person name="Kublanov I.V."/>
            <person name="Toshchakov S.V."/>
        </authorList>
    </citation>
    <scope>NUCLEOTIDE SEQUENCE [LARGE SCALE GENOMIC DNA]</scope>
    <source>
        <strain evidence="2 3">AArcht4T</strain>
    </source>
</reference>
<proteinExistence type="predicted"/>
<evidence type="ECO:0000313" key="2">
    <source>
        <dbReference type="EMBL" id="RQG94853.1"/>
    </source>
</evidence>
<gene>
    <name evidence="2" type="ORF">EA473_10155</name>
</gene>
<accession>A0A3N6LW84</accession>
<name>A0A3N6LW84_NATCH</name>
<protein>
    <submittedName>
        <fullName evidence="2">Uncharacterized protein</fullName>
    </submittedName>
</protein>
<sequence>MVTRSPGGDALHGLLYVGTEATEGRRPVAPVHSDSNPYQVSPPKSDDAANFLDCSPISWGM</sequence>
<feature type="region of interest" description="Disordered" evidence="1">
    <location>
        <begin position="26"/>
        <end position="49"/>
    </location>
</feature>
<dbReference type="AlphaFoldDB" id="A0A3N6LW84"/>
<comment type="caution">
    <text evidence="2">The sequence shown here is derived from an EMBL/GenBank/DDBJ whole genome shotgun (WGS) entry which is preliminary data.</text>
</comment>
<organism evidence="2 3">
    <name type="scientific">Natrarchaeobius chitinivorans</name>
    <dbReference type="NCBI Taxonomy" id="1679083"/>
    <lineage>
        <taxon>Archaea</taxon>
        <taxon>Methanobacteriati</taxon>
        <taxon>Methanobacteriota</taxon>
        <taxon>Stenosarchaea group</taxon>
        <taxon>Halobacteria</taxon>
        <taxon>Halobacteriales</taxon>
        <taxon>Natrialbaceae</taxon>
        <taxon>Natrarchaeobius</taxon>
    </lineage>
</organism>
<keyword evidence="3" id="KW-1185">Reference proteome</keyword>